<gene>
    <name evidence="1" type="ORF">TPSB3V08_LOCUS2938</name>
</gene>
<dbReference type="GO" id="GO:0010008">
    <property type="term" value="C:endosome membrane"/>
    <property type="evidence" value="ECO:0007669"/>
    <property type="project" value="TreeGrafter"/>
</dbReference>
<organism evidence="1">
    <name type="scientific">Timema poppense</name>
    <name type="common">Walking stick</name>
    <dbReference type="NCBI Taxonomy" id="170557"/>
    <lineage>
        <taxon>Eukaryota</taxon>
        <taxon>Metazoa</taxon>
        <taxon>Ecdysozoa</taxon>
        <taxon>Arthropoda</taxon>
        <taxon>Hexapoda</taxon>
        <taxon>Insecta</taxon>
        <taxon>Pterygota</taxon>
        <taxon>Neoptera</taxon>
        <taxon>Polyneoptera</taxon>
        <taxon>Phasmatodea</taxon>
        <taxon>Timematodea</taxon>
        <taxon>Timematoidea</taxon>
        <taxon>Timematidae</taxon>
        <taxon>Timema</taxon>
    </lineage>
</organism>
<protein>
    <submittedName>
        <fullName evidence="1">Uncharacterized protein</fullName>
    </submittedName>
</protein>
<dbReference type="AlphaFoldDB" id="A0A7R9CU66"/>
<dbReference type="GO" id="GO:0006898">
    <property type="term" value="P:receptor-mediated endocytosis"/>
    <property type="evidence" value="ECO:0007669"/>
    <property type="project" value="TreeGrafter"/>
</dbReference>
<name>A0A7R9CU66_TIMPO</name>
<dbReference type="GO" id="GO:0007032">
    <property type="term" value="P:endosome organization"/>
    <property type="evidence" value="ECO:0007669"/>
    <property type="project" value="InterPro"/>
</dbReference>
<dbReference type="EMBL" id="OD001237">
    <property type="protein sequence ID" value="CAD7401105.1"/>
    <property type="molecule type" value="Genomic_DNA"/>
</dbReference>
<dbReference type="PANTHER" id="PTHR36983:SF2">
    <property type="entry name" value="DNAJ HOMOLOG SUBFAMILY C MEMBER 13"/>
    <property type="match status" value="1"/>
</dbReference>
<accession>A0A7R9CU66</accession>
<proteinExistence type="predicted"/>
<dbReference type="GO" id="GO:2000641">
    <property type="term" value="P:regulation of early endosome to late endosome transport"/>
    <property type="evidence" value="ECO:0007669"/>
    <property type="project" value="InterPro"/>
</dbReference>
<dbReference type="InterPro" id="IPR044978">
    <property type="entry name" value="GRV2/DNAJC13"/>
</dbReference>
<dbReference type="PANTHER" id="PTHR36983">
    <property type="entry name" value="DNAJ HOMOLOG SUBFAMILY C MEMBER 13"/>
    <property type="match status" value="1"/>
</dbReference>
<evidence type="ECO:0000313" key="1">
    <source>
        <dbReference type="EMBL" id="CAD7401105.1"/>
    </source>
</evidence>
<reference evidence="1" key="1">
    <citation type="submission" date="2020-11" db="EMBL/GenBank/DDBJ databases">
        <authorList>
            <person name="Tran Van P."/>
        </authorList>
    </citation>
    <scope>NUCLEOTIDE SEQUENCE</scope>
</reference>
<sequence length="240" mass="26934">MEDSALTVASVIPDSINVDELFDERLSLIQIMKNLKPEWDSLPKDETPKTQEKCKQVFEAFSRSNVSFVNIFKIVEFAMCLPGVEMQCIGHFRLLFALLSAESCKDVQRGALEVIATVTRNHECVNDIAASDILVHLVVVLYTLPDHQVTILDILYALMSTTKIVKEALAKGLWIYELMCFHLGLSSSIWRSGFESRSGILMVFHTSSTQMWRETKYSAQGNKKQGSCGGGADVEVRFVF</sequence>